<dbReference type="PANTHER" id="PTHR22939:SF129">
    <property type="entry name" value="SERINE PROTEASE HTRA2, MITOCHONDRIAL"/>
    <property type="match status" value="1"/>
</dbReference>
<name>A0ABU5I5I5_9HYPH</name>
<dbReference type="NCBIfam" id="TIGR02037">
    <property type="entry name" value="degP_htrA_DO"/>
    <property type="match status" value="1"/>
</dbReference>
<dbReference type="PROSITE" id="PS50106">
    <property type="entry name" value="PDZ"/>
    <property type="match status" value="1"/>
</dbReference>
<reference evidence="12 13" key="1">
    <citation type="submission" date="2023-12" db="EMBL/GenBank/DDBJ databases">
        <title>Description of Novel Strain Fulvimarina sp. 2208YS6-2-32 isolated from Uroteuthis (Photololigo) edulis.</title>
        <authorList>
            <person name="Park J.-S."/>
        </authorList>
    </citation>
    <scope>NUCLEOTIDE SEQUENCE [LARGE SCALE GENOMIC DNA]</scope>
    <source>
        <strain evidence="12 13">2208YS6-2-32</strain>
    </source>
</reference>
<feature type="region of interest" description="Disordered" evidence="9">
    <location>
        <begin position="38"/>
        <end position="68"/>
    </location>
</feature>
<dbReference type="InterPro" id="IPR001478">
    <property type="entry name" value="PDZ"/>
</dbReference>
<evidence type="ECO:0000256" key="2">
    <source>
        <dbReference type="ARBA" id="ARBA00010541"/>
    </source>
</evidence>
<dbReference type="Pfam" id="PF13365">
    <property type="entry name" value="Trypsin_2"/>
    <property type="match status" value="1"/>
</dbReference>
<feature type="domain" description="PDZ" evidence="11">
    <location>
        <begin position="293"/>
        <end position="388"/>
    </location>
</feature>
<evidence type="ECO:0000259" key="11">
    <source>
        <dbReference type="PROSITE" id="PS50106"/>
    </source>
</evidence>
<dbReference type="SUPFAM" id="SSF50494">
    <property type="entry name" value="Trypsin-like serine proteases"/>
    <property type="match status" value="1"/>
</dbReference>
<evidence type="ECO:0000256" key="6">
    <source>
        <dbReference type="ARBA" id="ARBA00022764"/>
    </source>
</evidence>
<evidence type="ECO:0000256" key="8">
    <source>
        <dbReference type="ARBA" id="ARBA00022825"/>
    </source>
</evidence>
<dbReference type="Gene3D" id="2.30.42.10">
    <property type="match status" value="2"/>
</dbReference>
<keyword evidence="4 10" id="KW-0732">Signal</keyword>
<dbReference type="GO" id="GO:0016787">
    <property type="term" value="F:hydrolase activity"/>
    <property type="evidence" value="ECO:0007669"/>
    <property type="project" value="UniProtKB-KW"/>
</dbReference>
<keyword evidence="13" id="KW-1185">Reference proteome</keyword>
<keyword evidence="7 12" id="KW-0378">Hydrolase</keyword>
<dbReference type="RefSeq" id="WP_322188415.1">
    <property type="nucleotide sequence ID" value="NZ_JAXLPB010000005.1"/>
</dbReference>
<evidence type="ECO:0000256" key="3">
    <source>
        <dbReference type="ARBA" id="ARBA00022670"/>
    </source>
</evidence>
<protein>
    <submittedName>
        <fullName evidence="12">Do family serine endopeptidase</fullName>
        <ecNumber evidence="12">3.4.21.107</ecNumber>
    </submittedName>
</protein>
<keyword evidence="3" id="KW-0645">Protease</keyword>
<feature type="signal peptide" evidence="10">
    <location>
        <begin position="1"/>
        <end position="27"/>
    </location>
</feature>
<dbReference type="Pfam" id="PF17820">
    <property type="entry name" value="PDZ_6"/>
    <property type="match status" value="1"/>
</dbReference>
<gene>
    <name evidence="12" type="ORF">U0C82_16045</name>
</gene>
<evidence type="ECO:0000256" key="7">
    <source>
        <dbReference type="ARBA" id="ARBA00022801"/>
    </source>
</evidence>
<organism evidence="12 13">
    <name type="scientific">Fulvimarina uroteuthidis</name>
    <dbReference type="NCBI Taxonomy" id="3098149"/>
    <lineage>
        <taxon>Bacteria</taxon>
        <taxon>Pseudomonadati</taxon>
        <taxon>Pseudomonadota</taxon>
        <taxon>Alphaproteobacteria</taxon>
        <taxon>Hyphomicrobiales</taxon>
        <taxon>Aurantimonadaceae</taxon>
        <taxon>Fulvimarina</taxon>
    </lineage>
</organism>
<dbReference type="PRINTS" id="PR00834">
    <property type="entry name" value="PROTEASES2C"/>
</dbReference>
<dbReference type="InterPro" id="IPR001940">
    <property type="entry name" value="Peptidase_S1C"/>
</dbReference>
<sequence>MVHPHRAALFALVILLAAGASAPLATAEGWSLRGLFGGEESEDQSATPDPSPAPVPETLSGARTEAVPASPSEITLTFAPLVRKTAPAVVNVYAARAVPPRLSPFAGDPFFGQFFGGPTRPAEPRIESSLGSGVIVDPGGLIVTNNHVIADADEVRIAFADGREFETEIVLKDAKVDLAVLKVSDPTEAFPSIELADSDGIEIGDLVLAIGNPFGIGQTVTNGIVSALSRTHLKPGDPGVFIQTDAAINPGNSGGALIDMGGRLVGVNTAIFSKSGGSNGIGFAIPSNLVASFIRAAKAGGSFSRPYIGASFGQVSPDIAEAVGLARPTGAIVFSVAEGSPADIAGLEEGDVILEVGSVAITDPDALGYRLATAGIGSTTTLTVLRGEARETLSLPLTGAPETPPRDARLLEGRTPFSGATVWTLSPKVAEELDLPLEKTGVVIADVERGSFAARFGLRPRDIVIALNGERVATSAGLERLLSEAWGGYEFEIERGGRRLMRRVR</sequence>
<proteinExistence type="inferred from homology"/>
<evidence type="ECO:0000256" key="4">
    <source>
        <dbReference type="ARBA" id="ARBA00022729"/>
    </source>
</evidence>
<evidence type="ECO:0000313" key="12">
    <source>
        <dbReference type="EMBL" id="MDY8110655.1"/>
    </source>
</evidence>
<dbReference type="InterPro" id="IPR041489">
    <property type="entry name" value="PDZ_6"/>
</dbReference>
<dbReference type="InterPro" id="IPR011782">
    <property type="entry name" value="Pept_S1C_Do"/>
</dbReference>
<evidence type="ECO:0000256" key="9">
    <source>
        <dbReference type="SAM" id="MobiDB-lite"/>
    </source>
</evidence>
<keyword evidence="8" id="KW-0720">Serine protease</keyword>
<feature type="chain" id="PRO_5047298556" evidence="10">
    <location>
        <begin position="28"/>
        <end position="505"/>
    </location>
</feature>
<evidence type="ECO:0000256" key="10">
    <source>
        <dbReference type="SAM" id="SignalP"/>
    </source>
</evidence>
<dbReference type="SUPFAM" id="SSF50156">
    <property type="entry name" value="PDZ domain-like"/>
    <property type="match status" value="2"/>
</dbReference>
<dbReference type="EMBL" id="JAXLPB010000005">
    <property type="protein sequence ID" value="MDY8110655.1"/>
    <property type="molecule type" value="Genomic_DNA"/>
</dbReference>
<dbReference type="Proteomes" id="UP001294412">
    <property type="component" value="Unassembled WGS sequence"/>
</dbReference>
<dbReference type="Pfam" id="PF13180">
    <property type="entry name" value="PDZ_2"/>
    <property type="match status" value="1"/>
</dbReference>
<dbReference type="InterPro" id="IPR036034">
    <property type="entry name" value="PDZ_sf"/>
</dbReference>
<keyword evidence="6" id="KW-0574">Periplasm</keyword>
<evidence type="ECO:0000256" key="5">
    <source>
        <dbReference type="ARBA" id="ARBA00022737"/>
    </source>
</evidence>
<dbReference type="SMART" id="SM00228">
    <property type="entry name" value="PDZ"/>
    <property type="match status" value="2"/>
</dbReference>
<comment type="subcellular location">
    <subcellularLocation>
        <location evidence="1">Periplasm</location>
    </subcellularLocation>
</comment>
<keyword evidence="5" id="KW-0677">Repeat</keyword>
<evidence type="ECO:0000256" key="1">
    <source>
        <dbReference type="ARBA" id="ARBA00004418"/>
    </source>
</evidence>
<comment type="caution">
    <text evidence="12">The sequence shown here is derived from an EMBL/GenBank/DDBJ whole genome shotgun (WGS) entry which is preliminary data.</text>
</comment>
<accession>A0ABU5I5I5</accession>
<dbReference type="Gene3D" id="2.40.10.120">
    <property type="match status" value="1"/>
</dbReference>
<dbReference type="InterPro" id="IPR009003">
    <property type="entry name" value="Peptidase_S1_PA"/>
</dbReference>
<dbReference type="EC" id="3.4.21.107" evidence="12"/>
<comment type="similarity">
    <text evidence="2">Belongs to the peptidase S1C family.</text>
</comment>
<evidence type="ECO:0000313" key="13">
    <source>
        <dbReference type="Proteomes" id="UP001294412"/>
    </source>
</evidence>
<dbReference type="PANTHER" id="PTHR22939">
    <property type="entry name" value="SERINE PROTEASE FAMILY S1C HTRA-RELATED"/>
    <property type="match status" value="1"/>
</dbReference>